<gene>
    <name evidence="1" type="ORF">KDA_75770</name>
</gene>
<protein>
    <submittedName>
        <fullName evidence="1">Uncharacterized protein</fullName>
    </submittedName>
</protein>
<keyword evidence="2" id="KW-1185">Reference proteome</keyword>
<accession>A0A402BL50</accession>
<name>A0A402BL50_9CHLR</name>
<sequence length="166" mass="19255">MQENDSALANLLNAPFDSRYTRRILEIRFPVLLYLLVDEHNRFRLIARPGLPGGHFQVGKLNSARKEWTPVSQQDGLVWESKQERDCILHRIHRRHGADLETAFIQHNPTYTTLHGVQVVKSIDLIEVTPLWDPKLACQTLTCNLMVQCGCPLYQQLLDTRNYHWA</sequence>
<comment type="caution">
    <text evidence="1">The sequence shown here is derived from an EMBL/GenBank/DDBJ whole genome shotgun (WGS) entry which is preliminary data.</text>
</comment>
<dbReference type="EMBL" id="BIFT01000003">
    <property type="protein sequence ID" value="GCE32093.1"/>
    <property type="molecule type" value="Genomic_DNA"/>
</dbReference>
<dbReference type="Proteomes" id="UP000287171">
    <property type="component" value="Unassembled WGS sequence"/>
</dbReference>
<dbReference type="RefSeq" id="WP_126632094.1">
    <property type="nucleotide sequence ID" value="NZ_BIFT01000003.1"/>
</dbReference>
<evidence type="ECO:0000313" key="1">
    <source>
        <dbReference type="EMBL" id="GCE32093.1"/>
    </source>
</evidence>
<proteinExistence type="predicted"/>
<dbReference type="AlphaFoldDB" id="A0A402BL50"/>
<evidence type="ECO:0000313" key="2">
    <source>
        <dbReference type="Proteomes" id="UP000287171"/>
    </source>
</evidence>
<reference evidence="2" key="1">
    <citation type="submission" date="2018-12" db="EMBL/GenBank/DDBJ databases">
        <title>Tengunoibacter tsumagoiensis gen. nov., sp. nov., Dictyobacter kobayashii sp. nov., D. alpinus sp. nov., and D. joshuensis sp. nov. and description of Dictyobacteraceae fam. nov. within the order Ktedonobacterales isolated from Tengu-no-mugimeshi.</title>
        <authorList>
            <person name="Wang C.M."/>
            <person name="Zheng Y."/>
            <person name="Sakai Y."/>
            <person name="Toyoda A."/>
            <person name="Minakuchi Y."/>
            <person name="Abe K."/>
            <person name="Yokota A."/>
            <person name="Yabe S."/>
        </authorList>
    </citation>
    <scope>NUCLEOTIDE SEQUENCE [LARGE SCALE GENOMIC DNA]</scope>
    <source>
        <strain evidence="2">Uno16</strain>
    </source>
</reference>
<organism evidence="1 2">
    <name type="scientific">Dictyobacter alpinus</name>
    <dbReference type="NCBI Taxonomy" id="2014873"/>
    <lineage>
        <taxon>Bacteria</taxon>
        <taxon>Bacillati</taxon>
        <taxon>Chloroflexota</taxon>
        <taxon>Ktedonobacteria</taxon>
        <taxon>Ktedonobacterales</taxon>
        <taxon>Dictyobacteraceae</taxon>
        <taxon>Dictyobacter</taxon>
    </lineage>
</organism>